<proteinExistence type="predicted"/>
<comment type="caution">
    <text evidence="2">The sequence shown here is derived from an EMBL/GenBank/DDBJ whole genome shotgun (WGS) entry which is preliminary data.</text>
</comment>
<protein>
    <recommendedName>
        <fullName evidence="4">DUF4221 domain-containing protein</fullName>
    </recommendedName>
</protein>
<reference evidence="3" key="1">
    <citation type="journal article" date="2019" name="Int. J. Syst. Evol. Microbiol.">
        <title>The Global Catalogue of Microorganisms (GCM) 10K type strain sequencing project: providing services to taxonomists for standard genome sequencing and annotation.</title>
        <authorList>
            <consortium name="The Broad Institute Genomics Platform"/>
            <consortium name="The Broad Institute Genome Sequencing Center for Infectious Disease"/>
            <person name="Wu L."/>
            <person name="Ma J."/>
        </authorList>
    </citation>
    <scope>NUCLEOTIDE SEQUENCE [LARGE SCALE GENOMIC DNA]</scope>
    <source>
        <strain evidence="3">KCTC 52490</strain>
    </source>
</reference>
<evidence type="ECO:0000313" key="2">
    <source>
        <dbReference type="EMBL" id="MFD2936120.1"/>
    </source>
</evidence>
<evidence type="ECO:0008006" key="4">
    <source>
        <dbReference type="Google" id="ProtNLM"/>
    </source>
</evidence>
<keyword evidence="3" id="KW-1185">Reference proteome</keyword>
<organism evidence="2 3">
    <name type="scientific">Spirosoma flavum</name>
    <dbReference type="NCBI Taxonomy" id="2048557"/>
    <lineage>
        <taxon>Bacteria</taxon>
        <taxon>Pseudomonadati</taxon>
        <taxon>Bacteroidota</taxon>
        <taxon>Cytophagia</taxon>
        <taxon>Cytophagales</taxon>
        <taxon>Cytophagaceae</taxon>
        <taxon>Spirosoma</taxon>
    </lineage>
</organism>
<dbReference type="RefSeq" id="WP_381504640.1">
    <property type="nucleotide sequence ID" value="NZ_JBHUOM010000021.1"/>
</dbReference>
<evidence type="ECO:0000313" key="3">
    <source>
        <dbReference type="Proteomes" id="UP001597512"/>
    </source>
</evidence>
<feature type="chain" id="PRO_5045458950" description="DUF4221 domain-containing protein" evidence="1">
    <location>
        <begin position="24"/>
        <end position="401"/>
    </location>
</feature>
<dbReference type="Proteomes" id="UP001597512">
    <property type="component" value="Unassembled WGS sequence"/>
</dbReference>
<feature type="signal peptide" evidence="1">
    <location>
        <begin position="1"/>
        <end position="23"/>
    </location>
</feature>
<accession>A0ABW6AL35</accession>
<sequence length="401" mass="45173">MFQLQTMATWTSFLALLGCSSTAQNQAVRGSLAISYLLERDYRLNLFTNNSNGNLIGTHKTSYFKINYQGKPVILTDKKGKKAQIWQVRFLTDAPGTTILATSNRIYLITDDNGQVRTATVIGEVGDLCTYQWLDSEHGQPGRVQISTPTDNSGSSRFLSGGRFLLVDERSVLDVRTLAIYPFDLTSEASIQGTDGFVRVSSRLVSFSPGKTQLVFLGTRYNIQRNRSEYALLGVDFMKNHVYAVPFRPSATQFIWAEDATSDWFATYFDWTTDSQGKEALSVHPYTQHPPWHGRWAQNPGEGQPIRYELKPVLPGMFDHFINWAKKQYPAIEPKVERSEGLISAVFTINGSVFNLYVRADYKSLGLESTDQTLLRTIGDQFDGELRKGRFQDGFGEMDPD</sequence>
<evidence type="ECO:0000256" key="1">
    <source>
        <dbReference type="SAM" id="SignalP"/>
    </source>
</evidence>
<dbReference type="EMBL" id="JBHUOM010000021">
    <property type="protein sequence ID" value="MFD2936120.1"/>
    <property type="molecule type" value="Genomic_DNA"/>
</dbReference>
<gene>
    <name evidence="2" type="ORF">ACFS25_20220</name>
</gene>
<keyword evidence="1" id="KW-0732">Signal</keyword>
<name>A0ABW6AL35_9BACT</name>